<keyword evidence="4" id="KW-1185">Reference proteome</keyword>
<feature type="region of interest" description="Disordered" evidence="1">
    <location>
        <begin position="364"/>
        <end position="386"/>
    </location>
</feature>
<feature type="region of interest" description="Disordered" evidence="1">
    <location>
        <begin position="242"/>
        <end position="291"/>
    </location>
</feature>
<dbReference type="InterPro" id="IPR056789">
    <property type="entry name" value="LRR_R13L1-DRL21"/>
</dbReference>
<reference evidence="3 4" key="1">
    <citation type="submission" date="2024-01" db="EMBL/GenBank/DDBJ databases">
        <title>Genome assemblies of Stephania.</title>
        <authorList>
            <person name="Yang L."/>
        </authorList>
    </citation>
    <scope>NUCLEOTIDE SEQUENCE [LARGE SCALE GENOMIC DNA]</scope>
    <source>
        <strain evidence="3">JXDWG</strain>
        <tissue evidence="3">Leaf</tissue>
    </source>
</reference>
<name>A0AAP0PW93_9MAGN</name>
<accession>A0AAP0PW93</accession>
<evidence type="ECO:0000256" key="1">
    <source>
        <dbReference type="SAM" id="MobiDB-lite"/>
    </source>
</evidence>
<dbReference type="AlphaFoldDB" id="A0AAP0PW93"/>
<feature type="domain" description="R13L1/DRL21-like LRR repeat region" evidence="2">
    <location>
        <begin position="163"/>
        <end position="242"/>
    </location>
</feature>
<evidence type="ECO:0000259" key="2">
    <source>
        <dbReference type="Pfam" id="PF25019"/>
    </source>
</evidence>
<comment type="caution">
    <text evidence="3">The sequence shown here is derived from an EMBL/GenBank/DDBJ whole genome shotgun (WGS) entry which is preliminary data.</text>
</comment>
<sequence>MEESSENIGTSSVSYATTAQKISELLNDHPDFDRELAKWLYREQLHYNVLVCFSKDENPTLIHLVRLCTIFPKDYDLDIEHMVQLFSAQTGAIWRNKYEDLVDRWFYALLSKHLLQPSYCGSHLRYKLNEHVCDVVEKNSLSRTVKMHARAEDKIGKEVGCSISELYDMTDLRRDLCILRLENVHQDAKKATLSQKMYLEKLELQWTDSQDWLEVLRCFEFFPSLRMLPQLENLDIVQRGGSPAGRAPLQHRTRGSIGAQQQWRTAGVDGPARRRDGEPTRSSDMAAAPARTSCGAAEHRFGWRDAATPAVTLAARHRRGGSDACAVPAVPATGELQRQRRLRGSDSGDCDAVNGAVARCRPVGFASSTKSRRRDGGTRSRVSGAQIETRARRFEVRDFSR</sequence>
<feature type="compositionally biased region" description="Basic and acidic residues" evidence="1">
    <location>
        <begin position="271"/>
        <end position="281"/>
    </location>
</feature>
<organism evidence="3 4">
    <name type="scientific">Stephania cephalantha</name>
    <dbReference type="NCBI Taxonomy" id="152367"/>
    <lineage>
        <taxon>Eukaryota</taxon>
        <taxon>Viridiplantae</taxon>
        <taxon>Streptophyta</taxon>
        <taxon>Embryophyta</taxon>
        <taxon>Tracheophyta</taxon>
        <taxon>Spermatophyta</taxon>
        <taxon>Magnoliopsida</taxon>
        <taxon>Ranunculales</taxon>
        <taxon>Menispermaceae</taxon>
        <taxon>Menispermoideae</taxon>
        <taxon>Cissampelideae</taxon>
        <taxon>Stephania</taxon>
    </lineage>
</organism>
<proteinExistence type="predicted"/>
<gene>
    <name evidence="3" type="ORF">Scep_003979</name>
</gene>
<dbReference type="Proteomes" id="UP001419268">
    <property type="component" value="Unassembled WGS sequence"/>
</dbReference>
<evidence type="ECO:0000313" key="3">
    <source>
        <dbReference type="EMBL" id="KAK9157405.1"/>
    </source>
</evidence>
<evidence type="ECO:0000313" key="4">
    <source>
        <dbReference type="Proteomes" id="UP001419268"/>
    </source>
</evidence>
<protein>
    <recommendedName>
        <fullName evidence="2">R13L1/DRL21-like LRR repeat region domain-containing protein</fullName>
    </recommendedName>
</protein>
<dbReference type="Pfam" id="PF25019">
    <property type="entry name" value="LRR_R13L1-DRL21"/>
    <property type="match status" value="1"/>
</dbReference>
<dbReference type="EMBL" id="JBBNAG010000002">
    <property type="protein sequence ID" value="KAK9157405.1"/>
    <property type="molecule type" value="Genomic_DNA"/>
</dbReference>